<dbReference type="AlphaFoldDB" id="A0A0B6YXX8"/>
<dbReference type="Pfam" id="PF10254">
    <property type="entry name" value="Pacs-1"/>
    <property type="match status" value="1"/>
</dbReference>
<gene>
    <name evidence="3" type="primary">ORF41233</name>
</gene>
<reference evidence="3" key="1">
    <citation type="submission" date="2014-12" db="EMBL/GenBank/DDBJ databases">
        <title>Insight into the proteome of Arion vulgaris.</title>
        <authorList>
            <person name="Aradska J."/>
            <person name="Bulat T."/>
            <person name="Smidak R."/>
            <person name="Sarate P."/>
            <person name="Gangsoo J."/>
            <person name="Sialana F."/>
            <person name="Bilban M."/>
            <person name="Lubec G."/>
        </authorList>
    </citation>
    <scope>NUCLEOTIDE SEQUENCE</scope>
    <source>
        <tissue evidence="3">Skin</tissue>
    </source>
</reference>
<feature type="domain" description="Phosphofurin acidic cluster sorting protein 1/2 C-terminal" evidence="2">
    <location>
        <begin position="114"/>
        <end position="205"/>
    </location>
</feature>
<feature type="compositionally biased region" description="Polar residues" evidence="1">
    <location>
        <begin position="48"/>
        <end position="66"/>
    </location>
</feature>
<dbReference type="PANTHER" id="PTHR13280">
    <property type="entry name" value="PHOSPHOFURIN ACIDIC CLUSTER SORTING PROTEIN"/>
    <property type="match status" value="1"/>
</dbReference>
<feature type="non-terminal residue" evidence="3">
    <location>
        <position position="1"/>
    </location>
</feature>
<feature type="non-terminal residue" evidence="3">
    <location>
        <position position="205"/>
    </location>
</feature>
<name>A0A0B6YXX8_9EUPU</name>
<protein>
    <recommendedName>
        <fullName evidence="2">Phosphofurin acidic cluster sorting protein 1/2 C-terminal domain-containing protein</fullName>
    </recommendedName>
</protein>
<proteinExistence type="predicted"/>
<evidence type="ECO:0000259" key="2">
    <source>
        <dbReference type="Pfam" id="PF10254"/>
    </source>
</evidence>
<feature type="region of interest" description="Disordered" evidence="1">
    <location>
        <begin position="1"/>
        <end position="104"/>
    </location>
</feature>
<sequence>GKATTTEPSEMQKTTSQEIIRCQEETSVKRSDSDLHPKSHSDIELEGSDSQNASTNESSPKPGSSHRSTKSKELTKERIHQSPSHKEIKIKTEPVRHGASGLEDDESLPRKALFDQLTSAFGNTDDHLPDSIFLVSTLDWPGQTLVQKVQDRQLKLICTHTEADVKAALCFLVNKIQKFCNSNARTSVPVKVAVVGGDAYINSVL</sequence>
<evidence type="ECO:0000313" key="3">
    <source>
        <dbReference type="EMBL" id="CEK61078.1"/>
    </source>
</evidence>
<accession>A0A0B6YXX8</accession>
<evidence type="ECO:0000256" key="1">
    <source>
        <dbReference type="SAM" id="MobiDB-lite"/>
    </source>
</evidence>
<feature type="compositionally biased region" description="Basic and acidic residues" evidence="1">
    <location>
        <begin position="70"/>
        <end position="96"/>
    </location>
</feature>
<dbReference type="InterPro" id="IPR019381">
    <property type="entry name" value="PACS1/2_C"/>
</dbReference>
<dbReference type="PANTHER" id="PTHR13280:SF17">
    <property type="entry name" value="KRUEPPEL TARGET AT 95D, ISOFORM A"/>
    <property type="match status" value="1"/>
</dbReference>
<organism evidence="3">
    <name type="scientific">Arion vulgaris</name>
    <dbReference type="NCBI Taxonomy" id="1028688"/>
    <lineage>
        <taxon>Eukaryota</taxon>
        <taxon>Metazoa</taxon>
        <taxon>Spiralia</taxon>
        <taxon>Lophotrochozoa</taxon>
        <taxon>Mollusca</taxon>
        <taxon>Gastropoda</taxon>
        <taxon>Heterobranchia</taxon>
        <taxon>Euthyneura</taxon>
        <taxon>Panpulmonata</taxon>
        <taxon>Eupulmonata</taxon>
        <taxon>Stylommatophora</taxon>
        <taxon>Helicina</taxon>
        <taxon>Arionoidea</taxon>
        <taxon>Arionidae</taxon>
        <taxon>Arion</taxon>
    </lineage>
</organism>
<feature type="compositionally biased region" description="Basic and acidic residues" evidence="1">
    <location>
        <begin position="21"/>
        <end position="43"/>
    </location>
</feature>
<dbReference type="EMBL" id="HACG01014213">
    <property type="protein sequence ID" value="CEK61078.1"/>
    <property type="molecule type" value="Transcribed_RNA"/>
</dbReference>
<dbReference type="GO" id="GO:0072659">
    <property type="term" value="P:protein localization to plasma membrane"/>
    <property type="evidence" value="ECO:0007669"/>
    <property type="project" value="TreeGrafter"/>
</dbReference>
<feature type="compositionally biased region" description="Polar residues" evidence="1">
    <location>
        <begin position="1"/>
        <end position="18"/>
    </location>
</feature>